<keyword evidence="2" id="KW-1185">Reference proteome</keyword>
<dbReference type="KEGG" id="vg:40095064"/>
<name>A0A2D0YLY2_9CAUD</name>
<dbReference type="OrthoDB" id="32858at10239"/>
<dbReference type="Proteomes" id="UP000241249">
    <property type="component" value="Segment"/>
</dbReference>
<reference evidence="1 2" key="1">
    <citation type="journal article" date="2017" name="Sci. Rep.">
        <title>Analysis of the CRISPR-Cas system in bacteriophages active on epidemic strains of Vibrio cholerae in Bangladesh.</title>
        <authorList>
            <person name="Naser I.B."/>
            <person name="Hoque M.M."/>
            <person name="Nahid M.A."/>
            <person name="Tareq T.M."/>
            <person name="Rocky M.K."/>
            <person name="Faruque S.M."/>
        </authorList>
    </citation>
    <scope>NUCLEOTIDE SEQUENCE [LARGE SCALE GENOMIC DNA]</scope>
</reference>
<proteinExistence type="predicted"/>
<dbReference type="GeneID" id="40095064"/>
<evidence type="ECO:0000313" key="1">
    <source>
        <dbReference type="EMBL" id="ASV43490.1"/>
    </source>
</evidence>
<protein>
    <submittedName>
        <fullName evidence="1">Uncharacterized protein</fullName>
    </submittedName>
</protein>
<organism evidence="1 2">
    <name type="scientific">Vibrio phage JSF10</name>
    <dbReference type="NCBI Taxonomy" id="1983593"/>
    <lineage>
        <taxon>Viruses</taxon>
        <taxon>Duplodnaviria</taxon>
        <taxon>Heunggongvirae</taxon>
        <taxon>Uroviricota</taxon>
        <taxon>Caudoviricetes</taxon>
        <taxon>Demerecviridae</taxon>
        <taxon>Ermolyevavirinae</taxon>
        <taxon>Jesfedecavirus</taxon>
        <taxon>Jesfedecavirus JSF10</taxon>
    </lineage>
</organism>
<sequence>MKTTLIQYLEAILVNRTTIEQIDADIFSGKLAHDQYLIPLGGDLFLDRDVGLCGNMGLQVTEEMDLGGLFFAFLESRGQAKSPFPVYHPKGNHFAYTSGTYPKWSGEYGNTRFQFVENFLNWLKECA</sequence>
<accession>A0A2D0YLY2</accession>
<evidence type="ECO:0000313" key="2">
    <source>
        <dbReference type="Proteomes" id="UP000241249"/>
    </source>
</evidence>
<dbReference type="RefSeq" id="YP_009618517.1">
    <property type="nucleotide sequence ID" value="NC_042074.1"/>
</dbReference>
<dbReference type="EMBL" id="KY883654">
    <property type="protein sequence ID" value="ASV43490.1"/>
    <property type="molecule type" value="Genomic_DNA"/>
</dbReference>